<feature type="transmembrane region" description="Helical" evidence="10">
    <location>
        <begin position="115"/>
        <end position="137"/>
    </location>
</feature>
<comment type="subcellular location">
    <subcellularLocation>
        <location evidence="1">Cell membrane</location>
        <topology evidence="1">Multi-pass membrane protein</topology>
    </subcellularLocation>
</comment>
<organism evidence="12 13">
    <name type="scientific">Faecalibaculum rodentium</name>
    <dbReference type="NCBI Taxonomy" id="1702221"/>
    <lineage>
        <taxon>Bacteria</taxon>
        <taxon>Bacillati</taxon>
        <taxon>Bacillota</taxon>
        <taxon>Erysipelotrichia</taxon>
        <taxon>Erysipelotrichales</taxon>
        <taxon>Erysipelotrichaceae</taxon>
        <taxon>Faecalibaculum</taxon>
    </lineage>
</organism>
<proteinExistence type="predicted"/>
<evidence type="ECO:0000256" key="4">
    <source>
        <dbReference type="ARBA" id="ARBA00022597"/>
    </source>
</evidence>
<dbReference type="InterPro" id="IPR003352">
    <property type="entry name" value="PTS_EIIC"/>
</dbReference>
<dbReference type="InterPro" id="IPR004501">
    <property type="entry name" value="PTS_EIIC_3"/>
</dbReference>
<keyword evidence="2 9" id="KW-0813">Transport</keyword>
<dbReference type="GeneID" id="78478389"/>
<evidence type="ECO:0000256" key="8">
    <source>
        <dbReference type="ARBA" id="ARBA00023136"/>
    </source>
</evidence>
<comment type="function">
    <text evidence="9">The phosphoenolpyruvate-dependent sugar phosphotransferase system (PTS), a major carbohydrate active -transport system, catalyzes the phosphorylation of incoming sugar substrates concomitant with their translocation across the cell membrane.</text>
</comment>
<evidence type="ECO:0000256" key="2">
    <source>
        <dbReference type="ARBA" id="ARBA00022448"/>
    </source>
</evidence>
<dbReference type="PATRIC" id="fig|1702221.3.peg.1688"/>
<dbReference type="GO" id="GO:0009401">
    <property type="term" value="P:phosphoenolpyruvate-dependent sugar phosphotransferase system"/>
    <property type="evidence" value="ECO:0007669"/>
    <property type="project" value="UniProtKB-KW"/>
</dbReference>
<keyword evidence="4 9" id="KW-0762">Sugar transport</keyword>
<dbReference type="InterPro" id="IPR051088">
    <property type="entry name" value="PTS_Sugar-EIIC/EIIB"/>
</dbReference>
<keyword evidence="8 9" id="KW-0472">Membrane</keyword>
<feature type="transmembrane region" description="Helical" evidence="10">
    <location>
        <begin position="253"/>
        <end position="276"/>
    </location>
</feature>
<dbReference type="NCBIfam" id="TIGR00410">
    <property type="entry name" value="lacE"/>
    <property type="match status" value="1"/>
</dbReference>
<feature type="transmembrane region" description="Helical" evidence="10">
    <location>
        <begin position="24"/>
        <end position="51"/>
    </location>
</feature>
<evidence type="ECO:0000256" key="5">
    <source>
        <dbReference type="ARBA" id="ARBA00022683"/>
    </source>
</evidence>
<keyword evidence="3 9" id="KW-1003">Cell membrane</keyword>
<name>A0A140DW39_9FIRM</name>
<sequence>MNKVFEFLDKYLMGPMGILSQKQFVRAIMAAGMATIPFTIVGSAFLILGILPQAFPFLEGVWAVSFDKINALYMLANRFTMGVLALYFNIVMGFELTQIKAQEYKLNLTPLNGALLGMMAFLMTMAELTIADGGVFTLKEGENYINGVLYGDFASRLGSSGIFVGILMATLAVFLYKECVRRNWTIKLPDVVPSGVSRSFTALIPCFVIAFVVLILNGLLICIGYDLFTIVSVPFGFVAGIADTWYGVFIINFLISALWSVGIHGANIISAFYSPITLANLDTNMKIMQGASGEYTTFAGEFQNMYVVCGGSGATLGMCIWMCFCAKSEQLSVLGKASIGPALFNINEPLVFGVPIIYNPNLIIPFILAPSLSSVIAYFAIHSGMFPPVIANVPWPTPALLGGFIGTANLMGGLLALITVTFAFLIYWPFLKAYDKSLVKQEKEMAEAEAQAETA</sequence>
<keyword evidence="7 10" id="KW-1133">Transmembrane helix</keyword>
<dbReference type="GO" id="GO:1901264">
    <property type="term" value="P:carbohydrate derivative transport"/>
    <property type="evidence" value="ECO:0007669"/>
    <property type="project" value="TreeGrafter"/>
</dbReference>
<dbReference type="PIRSF" id="PIRSF006351">
    <property type="entry name" value="PTS_EIIC-Cellobiose"/>
    <property type="match status" value="1"/>
</dbReference>
<evidence type="ECO:0000256" key="1">
    <source>
        <dbReference type="ARBA" id="ARBA00004651"/>
    </source>
</evidence>
<protein>
    <recommendedName>
        <fullName evidence="9">Permease IIC component</fullName>
    </recommendedName>
</protein>
<dbReference type="PANTHER" id="PTHR33989:SF8">
    <property type="entry name" value="PERMEASE IIC COMPONENT"/>
    <property type="match status" value="1"/>
</dbReference>
<reference evidence="12 13" key="1">
    <citation type="journal article" date="2016" name="Gut Pathog.">
        <title>Whole genome sequencing of "Faecalibaculum rodentium" ALO17, isolated from C57BL/6J laboratory mouse feces.</title>
        <authorList>
            <person name="Lim S."/>
            <person name="Chang D.H."/>
            <person name="Ahn S."/>
            <person name="Kim B.C."/>
        </authorList>
    </citation>
    <scope>NUCLEOTIDE SEQUENCE [LARGE SCALE GENOMIC DNA]</scope>
    <source>
        <strain evidence="12 13">Alo17</strain>
    </source>
</reference>
<dbReference type="EMBL" id="CP011391">
    <property type="protein sequence ID" value="AMK54866.1"/>
    <property type="molecule type" value="Genomic_DNA"/>
</dbReference>
<dbReference type="InterPro" id="IPR004796">
    <property type="entry name" value="PTS_IIC_cello"/>
</dbReference>
<dbReference type="RefSeq" id="WP_067557823.1">
    <property type="nucleotide sequence ID" value="NZ_CAMNXC010000058.1"/>
</dbReference>
<feature type="transmembrane region" description="Helical" evidence="10">
    <location>
        <begin position="196"/>
        <end position="221"/>
    </location>
</feature>
<feature type="transmembrane region" description="Helical" evidence="10">
    <location>
        <begin position="227"/>
        <end position="246"/>
    </location>
</feature>
<evidence type="ECO:0000313" key="13">
    <source>
        <dbReference type="Proteomes" id="UP000069771"/>
    </source>
</evidence>
<accession>A0A140DW39</accession>
<keyword evidence="12" id="KW-0808">Transferase</keyword>
<feature type="transmembrane region" description="Helical" evidence="10">
    <location>
        <begin position="401"/>
        <end position="428"/>
    </location>
</feature>
<keyword evidence="6 10" id="KW-0812">Transmembrane</keyword>
<dbReference type="Proteomes" id="UP000069771">
    <property type="component" value="Chromosome"/>
</dbReference>
<dbReference type="GO" id="GO:0008982">
    <property type="term" value="F:protein-N(PI)-phosphohistidine-sugar phosphotransferase activity"/>
    <property type="evidence" value="ECO:0007669"/>
    <property type="project" value="UniProtKB-UniRule"/>
</dbReference>
<evidence type="ECO:0000256" key="9">
    <source>
        <dbReference type="PIRNR" id="PIRNR006351"/>
    </source>
</evidence>
<gene>
    <name evidence="12" type="ORF">AALO17_17320</name>
</gene>
<dbReference type="OrthoDB" id="1550290at2"/>
<evidence type="ECO:0000256" key="7">
    <source>
        <dbReference type="ARBA" id="ARBA00022989"/>
    </source>
</evidence>
<feature type="transmembrane region" description="Helical" evidence="10">
    <location>
        <begin position="71"/>
        <end position="94"/>
    </location>
</feature>
<feature type="transmembrane region" description="Helical" evidence="10">
    <location>
        <begin position="157"/>
        <end position="176"/>
    </location>
</feature>
<keyword evidence="13" id="KW-1185">Reference proteome</keyword>
<evidence type="ECO:0000256" key="10">
    <source>
        <dbReference type="SAM" id="Phobius"/>
    </source>
</evidence>
<feature type="transmembrane region" description="Helical" evidence="10">
    <location>
        <begin position="305"/>
        <end position="326"/>
    </location>
</feature>
<evidence type="ECO:0000313" key="12">
    <source>
        <dbReference type="EMBL" id="AMK54866.1"/>
    </source>
</evidence>
<dbReference type="NCBIfam" id="NF007157">
    <property type="entry name" value="PRK09592.1"/>
    <property type="match status" value="1"/>
</dbReference>
<evidence type="ECO:0000256" key="6">
    <source>
        <dbReference type="ARBA" id="ARBA00022692"/>
    </source>
</evidence>
<dbReference type="PANTHER" id="PTHR33989">
    <property type="match status" value="1"/>
</dbReference>
<dbReference type="Pfam" id="PF02378">
    <property type="entry name" value="PTS_EIIC"/>
    <property type="match status" value="1"/>
</dbReference>
<dbReference type="STRING" id="1702221.AALO17_17320"/>
<dbReference type="PROSITE" id="PS51105">
    <property type="entry name" value="PTS_EIIC_TYPE_3"/>
    <property type="match status" value="1"/>
</dbReference>
<dbReference type="AlphaFoldDB" id="A0A140DW39"/>
<evidence type="ECO:0000256" key="3">
    <source>
        <dbReference type="ARBA" id="ARBA00022475"/>
    </source>
</evidence>
<feature type="transmembrane region" description="Helical" evidence="10">
    <location>
        <begin position="362"/>
        <end position="381"/>
    </location>
</feature>
<evidence type="ECO:0000259" key="11">
    <source>
        <dbReference type="PROSITE" id="PS51105"/>
    </source>
</evidence>
<keyword evidence="5" id="KW-0598">Phosphotransferase system</keyword>
<dbReference type="GO" id="GO:0005886">
    <property type="term" value="C:plasma membrane"/>
    <property type="evidence" value="ECO:0007669"/>
    <property type="project" value="UniProtKB-SubCell"/>
</dbReference>
<feature type="domain" description="PTS EIIC type-3" evidence="11">
    <location>
        <begin position="8"/>
        <end position="430"/>
    </location>
</feature>
<dbReference type="KEGG" id="fro:AALO17_17320"/>